<dbReference type="InterPro" id="IPR036249">
    <property type="entry name" value="Thioredoxin-like_sf"/>
</dbReference>
<dbReference type="EMBL" id="JANAVB010035817">
    <property type="protein sequence ID" value="KAJ6804924.1"/>
    <property type="molecule type" value="Genomic_DNA"/>
</dbReference>
<dbReference type="SUPFAM" id="SSF52833">
    <property type="entry name" value="Thioredoxin-like"/>
    <property type="match status" value="1"/>
</dbReference>
<dbReference type="CDD" id="cd03031">
    <property type="entry name" value="GRX_GRX_like"/>
    <property type="match status" value="1"/>
</dbReference>
<dbReference type="Pfam" id="PF23733">
    <property type="entry name" value="GRXCR1-2_C"/>
    <property type="match status" value="1"/>
</dbReference>
<reference evidence="2" key="2">
    <citation type="submission" date="2023-04" db="EMBL/GenBank/DDBJ databases">
        <authorList>
            <person name="Bruccoleri R.E."/>
            <person name="Oakeley E.J."/>
            <person name="Faust A.-M."/>
            <person name="Dessus-Babus S."/>
            <person name="Altorfer M."/>
            <person name="Burckhardt D."/>
            <person name="Oertli M."/>
            <person name="Naumann U."/>
            <person name="Petersen F."/>
            <person name="Wong J."/>
        </authorList>
    </citation>
    <scope>NUCLEOTIDE SEQUENCE</scope>
    <source>
        <strain evidence="2">GSM-AAB239-AS_SAM_17_03QT</strain>
        <tissue evidence="2">Leaf</tissue>
    </source>
</reference>
<dbReference type="AlphaFoldDB" id="A0AAX6ELK4"/>
<proteinExistence type="predicted"/>
<sequence length="228" mass="24549">MWPRWNKSSRGGSNAAADSVVTVTVTAKTPSLKDIQSLVLLQDQEAAAAAAAAPNKSSSTIFHRVRVASTAIRTWKSAAAGSSNRSIVLYYTSLRVVRKTFEDCRAVRSILRGFRVAIDERDLSMDPSFLDELQGRKEHLSLPRLFVGGRYVGGADEVQMLHETGELKKIIEGAAVVGPGGTCEGCGGFRFVLCGSCSGSHKYFHSEEGAFLTCTACNENGLVRCPQC</sequence>
<dbReference type="PROSITE" id="PS51354">
    <property type="entry name" value="GLUTAREDOXIN_2"/>
    <property type="match status" value="1"/>
</dbReference>
<name>A0AAX6ELK4_IRIPA</name>
<evidence type="ECO:0000259" key="1">
    <source>
        <dbReference type="Pfam" id="PF00462"/>
    </source>
</evidence>
<evidence type="ECO:0000313" key="3">
    <source>
        <dbReference type="Proteomes" id="UP001140949"/>
    </source>
</evidence>
<dbReference type="Pfam" id="PF00462">
    <property type="entry name" value="Glutaredoxin"/>
    <property type="match status" value="1"/>
</dbReference>
<dbReference type="PANTHER" id="PTHR45669">
    <property type="entry name" value="GLUTAREDOXIN DOMAIN-CONTAINING CYSTEINE-RICH PROTEIN CG12206-RELATED"/>
    <property type="match status" value="1"/>
</dbReference>
<dbReference type="InterPro" id="IPR002109">
    <property type="entry name" value="Glutaredoxin"/>
</dbReference>
<feature type="domain" description="Glutaredoxin" evidence="1">
    <location>
        <begin position="88"/>
        <end position="152"/>
    </location>
</feature>
<comment type="caution">
    <text evidence="2">The sequence shown here is derived from an EMBL/GenBank/DDBJ whole genome shotgun (WGS) entry which is preliminary data.</text>
</comment>
<gene>
    <name evidence="2" type="ORF">M6B38_185445</name>
</gene>
<organism evidence="2 3">
    <name type="scientific">Iris pallida</name>
    <name type="common">Sweet iris</name>
    <dbReference type="NCBI Taxonomy" id="29817"/>
    <lineage>
        <taxon>Eukaryota</taxon>
        <taxon>Viridiplantae</taxon>
        <taxon>Streptophyta</taxon>
        <taxon>Embryophyta</taxon>
        <taxon>Tracheophyta</taxon>
        <taxon>Spermatophyta</taxon>
        <taxon>Magnoliopsida</taxon>
        <taxon>Liliopsida</taxon>
        <taxon>Asparagales</taxon>
        <taxon>Iridaceae</taxon>
        <taxon>Iridoideae</taxon>
        <taxon>Irideae</taxon>
        <taxon>Iris</taxon>
    </lineage>
</organism>
<accession>A0AAX6ELK4</accession>
<dbReference type="PANTHER" id="PTHR45669:SF26">
    <property type="entry name" value="GLUTAREDOXIN DOMAIN-CONTAINING PROTEIN"/>
    <property type="match status" value="1"/>
</dbReference>
<protein>
    <submittedName>
        <fullName evidence="2">Electron transporter</fullName>
    </submittedName>
</protein>
<keyword evidence="3" id="KW-1185">Reference proteome</keyword>
<dbReference type="Gene3D" id="3.40.30.10">
    <property type="entry name" value="Glutaredoxin"/>
    <property type="match status" value="1"/>
</dbReference>
<evidence type="ECO:0000313" key="2">
    <source>
        <dbReference type="EMBL" id="KAJ6804924.1"/>
    </source>
</evidence>
<dbReference type="Proteomes" id="UP001140949">
    <property type="component" value="Unassembled WGS sequence"/>
</dbReference>
<reference evidence="2" key="1">
    <citation type="journal article" date="2023" name="GigaByte">
        <title>Genome assembly of the bearded iris, Iris pallida Lam.</title>
        <authorList>
            <person name="Bruccoleri R.E."/>
            <person name="Oakeley E.J."/>
            <person name="Faust A.M.E."/>
            <person name="Altorfer M."/>
            <person name="Dessus-Babus S."/>
            <person name="Burckhardt D."/>
            <person name="Oertli M."/>
            <person name="Naumann U."/>
            <person name="Petersen F."/>
            <person name="Wong J."/>
        </authorList>
    </citation>
    <scope>NUCLEOTIDE SEQUENCE</scope>
    <source>
        <strain evidence="2">GSM-AAB239-AS_SAM_17_03QT</strain>
    </source>
</reference>